<evidence type="ECO:0000256" key="8">
    <source>
        <dbReference type="ARBA" id="ARBA00038408"/>
    </source>
</evidence>
<dbReference type="SUPFAM" id="SSF54534">
    <property type="entry name" value="FKBP-like"/>
    <property type="match status" value="1"/>
</dbReference>
<evidence type="ECO:0000256" key="6">
    <source>
        <dbReference type="ARBA" id="ARBA00023136"/>
    </source>
</evidence>
<dbReference type="Pfam" id="PF13624">
    <property type="entry name" value="SurA_N_3"/>
    <property type="match status" value="1"/>
</dbReference>
<protein>
    <recommendedName>
        <fullName evidence="9">Periplasmic chaperone PpiD</fullName>
    </recommendedName>
    <alternativeName>
        <fullName evidence="10">Periplasmic folding chaperone</fullName>
    </alternativeName>
</protein>
<keyword evidence="11" id="KW-0697">Rotamase</keyword>
<dbReference type="InterPro" id="IPR027304">
    <property type="entry name" value="Trigger_fact/SurA_dom_sf"/>
</dbReference>
<evidence type="ECO:0000256" key="9">
    <source>
        <dbReference type="ARBA" id="ARBA00040743"/>
    </source>
</evidence>
<evidence type="ECO:0000256" key="12">
    <source>
        <dbReference type="SAM" id="Phobius"/>
    </source>
</evidence>
<dbReference type="InterPro" id="IPR000297">
    <property type="entry name" value="PPIase_PpiC"/>
</dbReference>
<dbReference type="PROSITE" id="PS01096">
    <property type="entry name" value="PPIC_PPIASE_1"/>
    <property type="match status" value="1"/>
</dbReference>
<evidence type="ECO:0000256" key="10">
    <source>
        <dbReference type="ARBA" id="ARBA00042775"/>
    </source>
</evidence>
<evidence type="ECO:0000313" key="15">
    <source>
        <dbReference type="Proteomes" id="UP000199608"/>
    </source>
</evidence>
<name>A0A1H2HVR1_9BACT</name>
<dbReference type="Proteomes" id="UP000199608">
    <property type="component" value="Unassembled WGS sequence"/>
</dbReference>
<dbReference type="PANTHER" id="PTHR47529:SF1">
    <property type="entry name" value="PERIPLASMIC CHAPERONE PPID"/>
    <property type="match status" value="1"/>
</dbReference>
<keyword evidence="2" id="KW-1003">Cell membrane</keyword>
<keyword evidence="15" id="KW-1185">Reference proteome</keyword>
<dbReference type="Pfam" id="PF00639">
    <property type="entry name" value="Rotamase"/>
    <property type="match status" value="1"/>
</dbReference>
<dbReference type="SUPFAM" id="SSF109998">
    <property type="entry name" value="Triger factor/SurA peptide-binding domain-like"/>
    <property type="match status" value="1"/>
</dbReference>
<dbReference type="GO" id="GO:0005886">
    <property type="term" value="C:plasma membrane"/>
    <property type="evidence" value="ECO:0007669"/>
    <property type="project" value="UniProtKB-SubCell"/>
</dbReference>
<comment type="subcellular location">
    <subcellularLocation>
        <location evidence="1">Cell inner membrane</location>
        <topology evidence="1">Single-pass type II membrane protein</topology>
        <orientation evidence="1">Periplasmic side</orientation>
    </subcellularLocation>
</comment>
<dbReference type="RefSeq" id="WP_092234764.1">
    <property type="nucleotide sequence ID" value="NZ_FNLL01000007.1"/>
</dbReference>
<sequence length="646" mass="73780">MLRYLRENTGNWIIKLFLGIIVIVFVFLGVGSFGTKRNDSIATINDDPITIKEYQQAYKSIVDQMRARFGKNLNDDILKALNVKQQALDSLIEQKIILAQADKLKINVSDKELQEILLSIKAFQKDGKFDLDQYKKVLSLNSLNPEIFEELQINSIRQQKIKDMVLSAVNVSDLEARNWYLFQNTKIAVDYLLFDPKGYSDINPDEDQVKASYIENKDQYKSEPKIKAVYLKFSPEDYKDTVSVTESDIKEYYEQHQEQFKIPQKIEARHILIKVNEDAEEEVVKATEKRAREIYVKAVDEGQDFEQLAKQYSEGPSKENGGYLGVFEKQSMVKPFADKAFAMKAGEISTPVRTRFGWHIIKIIAKFDASTKTLAQSSEKIKKELKQQKLQNLTYDKAGEAFDAVIDGDDLEQVALIAKQNIITTKEFSILGEGVNMADNKGFARAAFELPLGDISDVKQFGDSYYLIKVVKKIDPVVQELDIVKDRVRKALKTKMQTARAKEDAQLYLTKALEIKKSDTKVLDTEKSVKKILDKLANDHKLNIKSTELFIRNGNVEGVGNSPEFIQASFSLNNNNTIYPEIIKTSGGFCIIGLKERQLPEESEISENINSVKDEIIWRKQAQSFQAWVAELKKQCEINYDPEFLN</sequence>
<evidence type="ECO:0000256" key="7">
    <source>
        <dbReference type="ARBA" id="ARBA00023186"/>
    </source>
</evidence>
<keyword evidence="7" id="KW-0143">Chaperone</keyword>
<evidence type="ECO:0000256" key="2">
    <source>
        <dbReference type="ARBA" id="ARBA00022475"/>
    </source>
</evidence>
<dbReference type="PROSITE" id="PS50198">
    <property type="entry name" value="PPIC_PPIASE_2"/>
    <property type="match status" value="1"/>
</dbReference>
<keyword evidence="11 14" id="KW-0413">Isomerase</keyword>
<evidence type="ECO:0000256" key="1">
    <source>
        <dbReference type="ARBA" id="ARBA00004382"/>
    </source>
</evidence>
<comment type="similarity">
    <text evidence="8">Belongs to the PpiD chaperone family.</text>
</comment>
<dbReference type="Pfam" id="PF13145">
    <property type="entry name" value="Rotamase_2"/>
    <property type="match status" value="1"/>
</dbReference>
<evidence type="ECO:0000256" key="11">
    <source>
        <dbReference type="PROSITE-ProRule" id="PRU00278"/>
    </source>
</evidence>
<evidence type="ECO:0000313" key="14">
    <source>
        <dbReference type="EMBL" id="SDU35982.1"/>
    </source>
</evidence>
<dbReference type="GO" id="GO:0003755">
    <property type="term" value="F:peptidyl-prolyl cis-trans isomerase activity"/>
    <property type="evidence" value="ECO:0007669"/>
    <property type="project" value="UniProtKB-KW"/>
</dbReference>
<dbReference type="InterPro" id="IPR052029">
    <property type="entry name" value="PpiD_chaperone"/>
</dbReference>
<accession>A0A1H2HVR1</accession>
<dbReference type="EMBL" id="FNLL01000007">
    <property type="protein sequence ID" value="SDU35982.1"/>
    <property type="molecule type" value="Genomic_DNA"/>
</dbReference>
<gene>
    <name evidence="14" type="ORF">SAMN04487931_10777</name>
</gene>
<evidence type="ECO:0000259" key="13">
    <source>
        <dbReference type="PROSITE" id="PS50198"/>
    </source>
</evidence>
<organism evidence="14 15">
    <name type="scientific">Desulfobacula phenolica</name>
    <dbReference type="NCBI Taxonomy" id="90732"/>
    <lineage>
        <taxon>Bacteria</taxon>
        <taxon>Pseudomonadati</taxon>
        <taxon>Thermodesulfobacteriota</taxon>
        <taxon>Desulfobacteria</taxon>
        <taxon>Desulfobacterales</taxon>
        <taxon>Desulfobacteraceae</taxon>
        <taxon>Desulfobacula</taxon>
    </lineage>
</organism>
<dbReference type="AlphaFoldDB" id="A0A1H2HVR1"/>
<dbReference type="InterPro" id="IPR046357">
    <property type="entry name" value="PPIase_dom_sf"/>
</dbReference>
<dbReference type="PANTHER" id="PTHR47529">
    <property type="entry name" value="PEPTIDYL-PROLYL CIS-TRANS ISOMERASE D"/>
    <property type="match status" value="1"/>
</dbReference>
<proteinExistence type="inferred from homology"/>
<dbReference type="Gene3D" id="1.10.4030.10">
    <property type="entry name" value="Porin chaperone SurA, peptide-binding domain"/>
    <property type="match status" value="1"/>
</dbReference>
<dbReference type="InterPro" id="IPR023058">
    <property type="entry name" value="PPIase_PpiC_CS"/>
</dbReference>
<feature type="transmembrane region" description="Helical" evidence="12">
    <location>
        <begin position="12"/>
        <end position="34"/>
    </location>
</feature>
<keyword evidence="5 12" id="KW-1133">Transmembrane helix</keyword>
<keyword evidence="3" id="KW-0997">Cell inner membrane</keyword>
<evidence type="ECO:0000256" key="4">
    <source>
        <dbReference type="ARBA" id="ARBA00022692"/>
    </source>
</evidence>
<keyword evidence="6 12" id="KW-0472">Membrane</keyword>
<evidence type="ECO:0000256" key="5">
    <source>
        <dbReference type="ARBA" id="ARBA00022989"/>
    </source>
</evidence>
<dbReference type="Gene3D" id="3.10.50.40">
    <property type="match status" value="2"/>
</dbReference>
<reference evidence="15" key="1">
    <citation type="submission" date="2016-10" db="EMBL/GenBank/DDBJ databases">
        <authorList>
            <person name="Varghese N."/>
            <person name="Submissions S."/>
        </authorList>
    </citation>
    <scope>NUCLEOTIDE SEQUENCE [LARGE SCALE GENOMIC DNA]</scope>
    <source>
        <strain evidence="15">DSM 3384</strain>
    </source>
</reference>
<evidence type="ECO:0000256" key="3">
    <source>
        <dbReference type="ARBA" id="ARBA00022519"/>
    </source>
</evidence>
<feature type="domain" description="PpiC" evidence="13">
    <location>
        <begin position="263"/>
        <end position="365"/>
    </location>
</feature>
<keyword evidence="4 12" id="KW-0812">Transmembrane</keyword>